<dbReference type="InterPro" id="IPR052775">
    <property type="entry name" value="IUN_hydrolase"/>
</dbReference>
<dbReference type="GeneID" id="113510327"/>
<dbReference type="InterPro" id="IPR001910">
    <property type="entry name" value="Inosine/uridine_hydrolase_dom"/>
</dbReference>
<evidence type="ECO:0000256" key="2">
    <source>
        <dbReference type="SAM" id="Phobius"/>
    </source>
</evidence>
<feature type="transmembrane region" description="Helical" evidence="2">
    <location>
        <begin position="6"/>
        <end position="28"/>
    </location>
</feature>
<dbReference type="SUPFAM" id="SSF53590">
    <property type="entry name" value="Nucleoside hydrolase"/>
    <property type="match status" value="1"/>
</dbReference>
<keyword evidence="2" id="KW-0472">Membrane</keyword>
<comment type="similarity">
    <text evidence="1">Belongs to the IUNH family.</text>
</comment>
<accession>A0ABM3MR64</accession>
<dbReference type="Gene3D" id="3.90.245.10">
    <property type="entry name" value="Ribonucleoside hydrolase-like"/>
    <property type="match status" value="1"/>
</dbReference>
<protein>
    <submittedName>
        <fullName evidence="5">Inosine-uridine preferring nucleoside hydrolase-like</fullName>
    </submittedName>
</protein>
<proteinExistence type="inferred from homology"/>
<keyword evidence="2" id="KW-0812">Transmembrane</keyword>
<evidence type="ECO:0000259" key="3">
    <source>
        <dbReference type="Pfam" id="PF01156"/>
    </source>
</evidence>
<name>A0ABM3MR64_GALME</name>
<reference evidence="5" key="1">
    <citation type="submission" date="2025-08" db="UniProtKB">
        <authorList>
            <consortium name="RefSeq"/>
        </authorList>
    </citation>
    <scope>IDENTIFICATION</scope>
    <source>
        <tissue evidence="5">Whole larvae</tissue>
    </source>
</reference>
<keyword evidence="2" id="KW-1133">Transmembrane helix</keyword>
<sequence>MNKKHIFIGFLSLLLLLTAIFVAIFLTLHFNSNKKIIMGPKILIDHDGGADDAMAIFIALLNEKFFNGPTVIGLTTTFGNVDEDQSFINSQRILNIINRTDIPIYRGSKQPLIYGIETDRFFGNDGLGDIEHEEFKRLNPEKKHAVLALIELSKLYEGDLTVVAIGSITNIALAIQLDPGFIGRLSHLYVGAGHVYSENSTEAEFNAAMDPESYFIISQNADPEKVTVIPFSEIKTSLTTTKEWRVSVLGSIPTKTMQVLNEYERISSANSTHWVMLDPAVMSIAMARDLVEEIKYSNNSIILCGNDRGINTNEYDLSPINANVQLVFSSNKEVYQSFLIDIFSAEMNQTA</sequence>
<dbReference type="PANTHER" id="PTHR46190">
    <property type="entry name" value="SI:CH211-201H21.5-RELATED"/>
    <property type="match status" value="1"/>
</dbReference>
<organism evidence="4 5">
    <name type="scientific">Galleria mellonella</name>
    <name type="common">Greater wax moth</name>
    <dbReference type="NCBI Taxonomy" id="7137"/>
    <lineage>
        <taxon>Eukaryota</taxon>
        <taxon>Metazoa</taxon>
        <taxon>Ecdysozoa</taxon>
        <taxon>Arthropoda</taxon>
        <taxon>Hexapoda</taxon>
        <taxon>Insecta</taxon>
        <taxon>Pterygota</taxon>
        <taxon>Neoptera</taxon>
        <taxon>Endopterygota</taxon>
        <taxon>Lepidoptera</taxon>
        <taxon>Glossata</taxon>
        <taxon>Ditrysia</taxon>
        <taxon>Pyraloidea</taxon>
        <taxon>Pyralidae</taxon>
        <taxon>Galleriinae</taxon>
        <taxon>Galleria</taxon>
    </lineage>
</organism>
<dbReference type="Pfam" id="PF01156">
    <property type="entry name" value="IU_nuc_hydro"/>
    <property type="match status" value="1"/>
</dbReference>
<dbReference type="Proteomes" id="UP001652740">
    <property type="component" value="Unplaced"/>
</dbReference>
<evidence type="ECO:0000256" key="1">
    <source>
        <dbReference type="ARBA" id="ARBA00009176"/>
    </source>
</evidence>
<dbReference type="InterPro" id="IPR036452">
    <property type="entry name" value="Ribo_hydro-like"/>
</dbReference>
<dbReference type="RefSeq" id="XP_052753856.1">
    <property type="nucleotide sequence ID" value="XM_052897896.1"/>
</dbReference>
<feature type="domain" description="Inosine/uridine-preferring nucleoside hydrolase" evidence="3">
    <location>
        <begin position="42"/>
        <end position="325"/>
    </location>
</feature>
<dbReference type="PANTHER" id="PTHR46190:SF1">
    <property type="entry name" value="SI:CH211-201H21.5"/>
    <property type="match status" value="1"/>
</dbReference>
<evidence type="ECO:0000313" key="5">
    <source>
        <dbReference type="RefSeq" id="XP_052753856.1"/>
    </source>
</evidence>
<evidence type="ECO:0000313" key="4">
    <source>
        <dbReference type="Proteomes" id="UP001652740"/>
    </source>
</evidence>
<keyword evidence="4" id="KW-1185">Reference proteome</keyword>
<gene>
    <name evidence="5" type="primary">LOC113510327</name>
</gene>